<name>A0AAE3NK85_RALSL</name>
<comment type="caution">
    <text evidence="1">The sequence shown here is derived from an EMBL/GenBank/DDBJ whole genome shotgun (WGS) entry which is preliminary data.</text>
</comment>
<sequence length="91" mass="9770">MADLENQIKAALEAFWDEHALTPVSGGPSTVDELLEPIESMTAVEVLATLDKIVGAKLPNSVIQAGGYKTKEEFVIQLSAKVLAHQKAPQQ</sequence>
<dbReference type="RefSeq" id="WP_184848505.1">
    <property type="nucleotide sequence ID" value="NZ_JABZEH010000001.1"/>
</dbReference>
<accession>A0AAE3NK85</accession>
<organism evidence="1 2">
    <name type="scientific">Ralstonia solanacearum</name>
    <name type="common">Pseudomonas solanacearum</name>
    <dbReference type="NCBI Taxonomy" id="305"/>
    <lineage>
        <taxon>Bacteria</taxon>
        <taxon>Pseudomonadati</taxon>
        <taxon>Pseudomonadota</taxon>
        <taxon>Betaproteobacteria</taxon>
        <taxon>Burkholderiales</taxon>
        <taxon>Burkholderiaceae</taxon>
        <taxon>Ralstonia</taxon>
        <taxon>Ralstonia solanacearum species complex</taxon>
    </lineage>
</organism>
<proteinExistence type="predicted"/>
<protein>
    <recommendedName>
        <fullName evidence="3">Carrier domain-containing protein</fullName>
    </recommendedName>
</protein>
<evidence type="ECO:0008006" key="3">
    <source>
        <dbReference type="Google" id="ProtNLM"/>
    </source>
</evidence>
<dbReference type="AlphaFoldDB" id="A0AAE3NK85"/>
<gene>
    <name evidence="1" type="ORF">LBW55_15890</name>
</gene>
<evidence type="ECO:0000313" key="2">
    <source>
        <dbReference type="Proteomes" id="UP001143674"/>
    </source>
</evidence>
<reference evidence="1" key="1">
    <citation type="submission" date="2021-09" db="EMBL/GenBank/DDBJ databases">
        <title>Genomic analysis of Ralstonia spp.</title>
        <authorList>
            <person name="Aburjaile F."/>
            <person name="Ariute J.C."/>
            <person name="Pais A.K.L."/>
            <person name="Albuquerque G.M.R."/>
            <person name="Silva A.M.F."/>
            <person name="Brenig B."/>
            <person name="Azevedo V."/>
            <person name="Matiuzzi M."/>
            <person name="Ramos R."/>
            <person name="Goes-Neto A."/>
            <person name="Soares S."/>
            <person name="Iseppon A.M.B."/>
            <person name="Souza E."/>
            <person name="Gama M."/>
        </authorList>
    </citation>
    <scope>NUCLEOTIDE SEQUENCE</scope>
    <source>
        <strain evidence="1">B4</strain>
    </source>
</reference>
<dbReference type="Proteomes" id="UP001143674">
    <property type="component" value="Unassembled WGS sequence"/>
</dbReference>
<evidence type="ECO:0000313" key="1">
    <source>
        <dbReference type="EMBL" id="MDB0523083.1"/>
    </source>
</evidence>
<dbReference type="EMBL" id="JAIVEX010000008">
    <property type="protein sequence ID" value="MDB0523083.1"/>
    <property type="molecule type" value="Genomic_DNA"/>
</dbReference>